<evidence type="ECO:0000313" key="4">
    <source>
        <dbReference type="Proteomes" id="UP001248581"/>
    </source>
</evidence>
<proteinExistence type="predicted"/>
<feature type="chain" id="PRO_5046527313" evidence="1">
    <location>
        <begin position="25"/>
        <end position="147"/>
    </location>
</feature>
<sequence length="147" mass="16749">MFKSITNYLLLIFTVLGVSNVANAENMKKFDALEVHYIGLPTTVLQPDIAKNYGIERSRYRGFVNISVLDTSKDGNPALKVGISGKATNLIGQPMTLEFEEIKEGSAIYYITTVKYPNDELYRFDILINNNGKEHRLKFEQKFYVDQ</sequence>
<evidence type="ECO:0000256" key="1">
    <source>
        <dbReference type="SAM" id="SignalP"/>
    </source>
</evidence>
<dbReference type="EMBL" id="CP134146">
    <property type="protein sequence ID" value="WNC67762.1"/>
    <property type="molecule type" value="Genomic_DNA"/>
</dbReference>
<feature type="domain" description="DUF4426" evidence="2">
    <location>
        <begin position="28"/>
        <end position="146"/>
    </location>
</feature>
<dbReference type="InterPro" id="IPR025218">
    <property type="entry name" value="DUF4426"/>
</dbReference>
<dbReference type="Proteomes" id="UP001248581">
    <property type="component" value="Chromosome"/>
</dbReference>
<keyword evidence="4" id="KW-1185">Reference proteome</keyword>
<dbReference type="Pfam" id="PF14467">
    <property type="entry name" value="DUF4426"/>
    <property type="match status" value="1"/>
</dbReference>
<dbReference type="Gene3D" id="2.60.40.3340">
    <property type="entry name" value="Domain of unknown function DUF4426"/>
    <property type="match status" value="1"/>
</dbReference>
<accession>A0ABY9TG61</accession>
<evidence type="ECO:0000313" key="3">
    <source>
        <dbReference type="EMBL" id="WNC67762.1"/>
    </source>
</evidence>
<dbReference type="RefSeq" id="WP_348386921.1">
    <property type="nucleotide sequence ID" value="NZ_CP134146.1"/>
</dbReference>
<feature type="signal peptide" evidence="1">
    <location>
        <begin position="1"/>
        <end position="24"/>
    </location>
</feature>
<protein>
    <submittedName>
        <fullName evidence="3">DUF4426 domain-containing protein</fullName>
    </submittedName>
</protein>
<keyword evidence="1" id="KW-0732">Signal</keyword>
<evidence type="ECO:0000259" key="2">
    <source>
        <dbReference type="Pfam" id="PF14467"/>
    </source>
</evidence>
<reference evidence="4" key="1">
    <citation type="submission" date="2023-09" db="EMBL/GenBank/DDBJ databases">
        <authorList>
            <person name="Li S."/>
            <person name="Li X."/>
            <person name="Zhang C."/>
            <person name="Zhao Z."/>
        </authorList>
    </citation>
    <scope>NUCLEOTIDE SEQUENCE [LARGE SCALE GENOMIC DNA]</scope>
    <source>
        <strain evidence="4">SQ345</strain>
    </source>
</reference>
<organism evidence="3 4">
    <name type="scientific">Thalassotalea nanhaiensis</name>
    <dbReference type="NCBI Taxonomy" id="3065648"/>
    <lineage>
        <taxon>Bacteria</taxon>
        <taxon>Pseudomonadati</taxon>
        <taxon>Pseudomonadota</taxon>
        <taxon>Gammaproteobacteria</taxon>
        <taxon>Alteromonadales</taxon>
        <taxon>Colwelliaceae</taxon>
        <taxon>Thalassotalea</taxon>
    </lineage>
</organism>
<gene>
    <name evidence="3" type="ORF">RI845_14695</name>
</gene>
<name>A0ABY9TG61_9GAMM</name>